<dbReference type="Pfam" id="PF00012">
    <property type="entry name" value="HSP70"/>
    <property type="match status" value="2"/>
</dbReference>
<dbReference type="InterPro" id="IPR029047">
    <property type="entry name" value="HSP70_peptide-bd_sf"/>
</dbReference>
<dbReference type="Gene3D" id="3.30.420.40">
    <property type="match status" value="3"/>
</dbReference>
<proteinExistence type="inferred from homology"/>
<dbReference type="InterPro" id="IPR029048">
    <property type="entry name" value="HSP70_C_sf"/>
</dbReference>
<gene>
    <name evidence="5" type="ORF">EJ02DRAFT_479086</name>
</gene>
<keyword evidence="6" id="KW-1185">Reference proteome</keyword>
<dbReference type="InterPro" id="IPR043129">
    <property type="entry name" value="ATPase_NBD"/>
</dbReference>
<organism evidence="5 6">
    <name type="scientific">Clathrospora elynae</name>
    <dbReference type="NCBI Taxonomy" id="706981"/>
    <lineage>
        <taxon>Eukaryota</taxon>
        <taxon>Fungi</taxon>
        <taxon>Dikarya</taxon>
        <taxon>Ascomycota</taxon>
        <taxon>Pezizomycotina</taxon>
        <taxon>Dothideomycetes</taxon>
        <taxon>Pleosporomycetidae</taxon>
        <taxon>Pleosporales</taxon>
        <taxon>Diademaceae</taxon>
        <taxon>Clathrospora</taxon>
    </lineage>
</organism>
<dbReference type="FunFam" id="3.90.640.10:FF:000010">
    <property type="entry name" value="heat shock 70 kDa protein 14"/>
    <property type="match status" value="1"/>
</dbReference>
<dbReference type="SUPFAM" id="SSF100920">
    <property type="entry name" value="Heat shock protein 70kD (HSP70), peptide-binding domain"/>
    <property type="match status" value="1"/>
</dbReference>
<evidence type="ECO:0000313" key="5">
    <source>
        <dbReference type="EMBL" id="KAF1936802.1"/>
    </source>
</evidence>
<dbReference type="GO" id="GO:0140662">
    <property type="term" value="F:ATP-dependent protein folding chaperone"/>
    <property type="evidence" value="ECO:0007669"/>
    <property type="project" value="InterPro"/>
</dbReference>
<dbReference type="AlphaFoldDB" id="A0A6A5S9U3"/>
<dbReference type="OrthoDB" id="4062651at2759"/>
<reference evidence="5" key="1">
    <citation type="journal article" date="2020" name="Stud. Mycol.">
        <title>101 Dothideomycetes genomes: a test case for predicting lifestyles and emergence of pathogens.</title>
        <authorList>
            <person name="Haridas S."/>
            <person name="Albert R."/>
            <person name="Binder M."/>
            <person name="Bloem J."/>
            <person name="Labutti K."/>
            <person name="Salamov A."/>
            <person name="Andreopoulos B."/>
            <person name="Baker S."/>
            <person name="Barry K."/>
            <person name="Bills G."/>
            <person name="Bluhm B."/>
            <person name="Cannon C."/>
            <person name="Castanera R."/>
            <person name="Culley D."/>
            <person name="Daum C."/>
            <person name="Ezra D."/>
            <person name="Gonzalez J."/>
            <person name="Henrissat B."/>
            <person name="Kuo A."/>
            <person name="Liang C."/>
            <person name="Lipzen A."/>
            <person name="Lutzoni F."/>
            <person name="Magnuson J."/>
            <person name="Mondo S."/>
            <person name="Nolan M."/>
            <person name="Ohm R."/>
            <person name="Pangilinan J."/>
            <person name="Park H.-J."/>
            <person name="Ramirez L."/>
            <person name="Alfaro M."/>
            <person name="Sun H."/>
            <person name="Tritt A."/>
            <person name="Yoshinaga Y."/>
            <person name="Zwiers L.-H."/>
            <person name="Turgeon B."/>
            <person name="Goodwin S."/>
            <person name="Spatafora J."/>
            <person name="Crous P."/>
            <person name="Grigoriev I."/>
        </authorList>
    </citation>
    <scope>NUCLEOTIDE SEQUENCE</scope>
    <source>
        <strain evidence="5">CBS 161.51</strain>
    </source>
</reference>
<dbReference type="InterPro" id="IPR013126">
    <property type="entry name" value="Hsp_70_fam"/>
</dbReference>
<protein>
    <submittedName>
        <fullName evidence="5">Heat shock protein 70</fullName>
    </submittedName>
</protein>
<dbReference type="PRINTS" id="PR00301">
    <property type="entry name" value="HEATSHOCK70"/>
</dbReference>
<sequence>MGLSSFGDGTGYGIGIDLGTASICTAIFRDDEAEIIPHEGHLLMPSCVAFTETGRLVGAAGKNQAGTNSANTVFGALRFIERSFDDPQIQKMIKELLFWVVSDRSGSPAVKRDAQSYLGQRPISAVITIPATFSISQRQAVHDAAMIADFKPLRLLSASVSACLNYATTQRPDRETNKLIAYFGARSMDVAVAIITQGMVEIKVIAGANYLRGDYLDTRLVRYAANVFKQKIASDLTTNFRALHRLRTACEKAKQELSSQTQTTINIDQLCDGHDFVWTVTRESLEYHCSDLLEQCLLPIEQALRGAKIEKAKIHAAIVGGGSSRVHWLQQLISDLSDLFNFMLLSRCLNPDEAATRGAAFNAAILSGDGSSKVTDENMLIDVAPFTIGIGTQKNGGFLFSVFGGERARTKDDGYLGKSVLPLSQLLDGPHVIEITLNWDSNGSIQAHAKDESSGISTQLSCVDPDRLSTEELVLMKAKVMDFDISDETEERRIEAKNAAEEYIFGLLDYLCSEPQTYDTRRKTNLANEFLEWLDEKNDVAVLEYTTRLHRLQEAAENTLEKLQKYPKP</sequence>
<dbReference type="SUPFAM" id="SSF53067">
    <property type="entry name" value="Actin-like ATPase domain"/>
    <property type="match status" value="2"/>
</dbReference>
<keyword evidence="2 4" id="KW-0547">Nucleotide-binding</keyword>
<evidence type="ECO:0000256" key="3">
    <source>
        <dbReference type="ARBA" id="ARBA00022840"/>
    </source>
</evidence>
<dbReference type="EMBL" id="ML976169">
    <property type="protein sequence ID" value="KAF1936802.1"/>
    <property type="molecule type" value="Genomic_DNA"/>
</dbReference>
<comment type="similarity">
    <text evidence="1 4">Belongs to the heat shock protein 70 family.</text>
</comment>
<dbReference type="GO" id="GO:0005524">
    <property type="term" value="F:ATP binding"/>
    <property type="evidence" value="ECO:0007669"/>
    <property type="project" value="UniProtKB-KW"/>
</dbReference>
<evidence type="ECO:0000256" key="4">
    <source>
        <dbReference type="RuleBase" id="RU003322"/>
    </source>
</evidence>
<dbReference type="PANTHER" id="PTHR19375">
    <property type="entry name" value="HEAT SHOCK PROTEIN 70KDA"/>
    <property type="match status" value="1"/>
</dbReference>
<dbReference type="Gene3D" id="3.90.640.10">
    <property type="entry name" value="Actin, Chain A, domain 4"/>
    <property type="match status" value="1"/>
</dbReference>
<dbReference type="Gene3D" id="1.20.1270.10">
    <property type="match status" value="1"/>
</dbReference>
<keyword evidence="5" id="KW-0346">Stress response</keyword>
<evidence type="ECO:0000256" key="2">
    <source>
        <dbReference type="ARBA" id="ARBA00022741"/>
    </source>
</evidence>
<evidence type="ECO:0000313" key="6">
    <source>
        <dbReference type="Proteomes" id="UP000800038"/>
    </source>
</evidence>
<dbReference type="Proteomes" id="UP000800038">
    <property type="component" value="Unassembled WGS sequence"/>
</dbReference>
<evidence type="ECO:0000256" key="1">
    <source>
        <dbReference type="ARBA" id="ARBA00007381"/>
    </source>
</evidence>
<keyword evidence="3 4" id="KW-0067">ATP-binding</keyword>
<dbReference type="Gene3D" id="2.60.34.10">
    <property type="entry name" value="Substrate Binding Domain Of DNAk, Chain A, domain 1"/>
    <property type="match status" value="1"/>
</dbReference>
<name>A0A6A5S9U3_9PLEO</name>
<accession>A0A6A5S9U3</accession>